<keyword evidence="1" id="KW-0472">Membrane</keyword>
<comment type="caution">
    <text evidence="3">The sequence shown here is derived from an EMBL/GenBank/DDBJ whole genome shotgun (WGS) entry which is preliminary data.</text>
</comment>
<sequence>MKKVHILKNKLAKAGAKASFVAVTTLGSASVFAQDYSAEIETAKTAATGNVGAAAAALIAVAMILFGLGYVVSIFSRR</sequence>
<evidence type="ECO:0000313" key="4">
    <source>
        <dbReference type="Proteomes" id="UP000305874"/>
    </source>
</evidence>
<keyword evidence="2" id="KW-0732">Signal</keyword>
<reference evidence="3 4" key="1">
    <citation type="submission" date="2017-12" db="EMBL/GenBank/DDBJ databases">
        <authorList>
            <person name="Paulsen S."/>
            <person name="Gram L.K."/>
        </authorList>
    </citation>
    <scope>NUCLEOTIDE SEQUENCE [LARGE SCALE GENOMIC DNA]</scope>
    <source>
        <strain evidence="3 4">S2897</strain>
    </source>
</reference>
<name>A0A5S3Z821_9GAMM</name>
<keyword evidence="1" id="KW-1133">Transmembrane helix</keyword>
<evidence type="ECO:0000256" key="2">
    <source>
        <dbReference type="SAM" id="SignalP"/>
    </source>
</evidence>
<organism evidence="3 4">
    <name type="scientific">Pseudoalteromonas ruthenica</name>
    <dbReference type="NCBI Taxonomy" id="151081"/>
    <lineage>
        <taxon>Bacteria</taxon>
        <taxon>Pseudomonadati</taxon>
        <taxon>Pseudomonadota</taxon>
        <taxon>Gammaproteobacteria</taxon>
        <taxon>Alteromonadales</taxon>
        <taxon>Pseudoalteromonadaceae</taxon>
        <taxon>Pseudoalteromonas</taxon>
    </lineage>
</organism>
<feature type="transmembrane region" description="Helical" evidence="1">
    <location>
        <begin position="49"/>
        <end position="72"/>
    </location>
</feature>
<gene>
    <name evidence="3" type="ORF">CWC05_02600</name>
</gene>
<keyword evidence="1" id="KW-0812">Transmembrane</keyword>
<accession>A0A5S3Z821</accession>
<dbReference type="Proteomes" id="UP000305874">
    <property type="component" value="Unassembled WGS sequence"/>
</dbReference>
<feature type="signal peptide" evidence="2">
    <location>
        <begin position="1"/>
        <end position="33"/>
    </location>
</feature>
<evidence type="ECO:0000256" key="1">
    <source>
        <dbReference type="SAM" id="Phobius"/>
    </source>
</evidence>
<evidence type="ECO:0008006" key="5">
    <source>
        <dbReference type="Google" id="ProtNLM"/>
    </source>
</evidence>
<dbReference type="RefSeq" id="WP_138547274.1">
    <property type="nucleotide sequence ID" value="NZ_PNCG01000002.1"/>
</dbReference>
<dbReference type="AlphaFoldDB" id="A0A5S3Z821"/>
<reference evidence="4" key="2">
    <citation type="submission" date="2019-06" db="EMBL/GenBank/DDBJ databases">
        <title>Co-occurence of chitin degradation, pigmentation and bioactivity in marine Pseudoalteromonas.</title>
        <authorList>
            <person name="Sonnenschein E.C."/>
            <person name="Bech P.K."/>
        </authorList>
    </citation>
    <scope>NUCLEOTIDE SEQUENCE [LARGE SCALE GENOMIC DNA]</scope>
    <source>
        <strain evidence="4">S2897</strain>
    </source>
</reference>
<proteinExistence type="predicted"/>
<evidence type="ECO:0000313" key="3">
    <source>
        <dbReference type="EMBL" id="TMP88343.1"/>
    </source>
</evidence>
<protein>
    <recommendedName>
        <fullName evidence="5">Methyltransferase</fullName>
    </recommendedName>
</protein>
<dbReference type="EMBL" id="PNCG01000002">
    <property type="protein sequence ID" value="TMP88343.1"/>
    <property type="molecule type" value="Genomic_DNA"/>
</dbReference>
<feature type="chain" id="PRO_5024316085" description="Methyltransferase" evidence="2">
    <location>
        <begin position="34"/>
        <end position="78"/>
    </location>
</feature>